<evidence type="ECO:0000313" key="1">
    <source>
        <dbReference type="EMBL" id="KAH9529700.1"/>
    </source>
</evidence>
<gene>
    <name evidence="1" type="ORF">DERF_003569</name>
</gene>
<comment type="caution">
    <text evidence="1">The sequence shown here is derived from an EMBL/GenBank/DDBJ whole genome shotgun (WGS) entry which is preliminary data.</text>
</comment>
<proteinExistence type="predicted"/>
<keyword evidence="2" id="KW-1185">Reference proteome</keyword>
<name>A0A922IEF7_DERFA</name>
<organism evidence="1 2">
    <name type="scientific">Dermatophagoides farinae</name>
    <name type="common">American house dust mite</name>
    <dbReference type="NCBI Taxonomy" id="6954"/>
    <lineage>
        <taxon>Eukaryota</taxon>
        <taxon>Metazoa</taxon>
        <taxon>Ecdysozoa</taxon>
        <taxon>Arthropoda</taxon>
        <taxon>Chelicerata</taxon>
        <taxon>Arachnida</taxon>
        <taxon>Acari</taxon>
        <taxon>Acariformes</taxon>
        <taxon>Sarcoptiformes</taxon>
        <taxon>Astigmata</taxon>
        <taxon>Psoroptidia</taxon>
        <taxon>Analgoidea</taxon>
        <taxon>Pyroglyphidae</taxon>
        <taxon>Dermatophagoidinae</taxon>
        <taxon>Dermatophagoides</taxon>
    </lineage>
</organism>
<protein>
    <submittedName>
        <fullName evidence="1">Uncharacterized protein</fullName>
    </submittedName>
</protein>
<reference evidence="1" key="1">
    <citation type="submission" date="2013-05" db="EMBL/GenBank/DDBJ databases">
        <authorList>
            <person name="Yim A.K.Y."/>
            <person name="Chan T.F."/>
            <person name="Ji K.M."/>
            <person name="Liu X.Y."/>
            <person name="Zhou J.W."/>
            <person name="Li R.Q."/>
            <person name="Yang K.Y."/>
            <person name="Li J."/>
            <person name="Li M."/>
            <person name="Law P.T.W."/>
            <person name="Wu Y.L."/>
            <person name="Cai Z.L."/>
            <person name="Qin H."/>
            <person name="Bao Y."/>
            <person name="Leung R.K.K."/>
            <person name="Ng P.K.S."/>
            <person name="Zou J."/>
            <person name="Zhong X.J."/>
            <person name="Ran P.X."/>
            <person name="Zhong N.S."/>
            <person name="Liu Z.G."/>
            <person name="Tsui S.K.W."/>
        </authorList>
    </citation>
    <scope>NUCLEOTIDE SEQUENCE</scope>
    <source>
        <strain evidence="1">Derf</strain>
        <tissue evidence="1">Whole organism</tissue>
    </source>
</reference>
<dbReference type="EMBL" id="ASGP02000001">
    <property type="protein sequence ID" value="KAH9529700.1"/>
    <property type="molecule type" value="Genomic_DNA"/>
</dbReference>
<sequence>MITLSLHIACVSFTMIRFSTNTNSYSLANSSAQSSSSLHLDSCPITQNVDSSSLFKSSNAINHNFNDDDNV</sequence>
<reference evidence="1" key="2">
    <citation type="journal article" date="2022" name="Res Sq">
        <title>Comparative Genomics Reveals Insights into the Divergent Evolution of Astigmatic Mites and Household Pest Adaptations.</title>
        <authorList>
            <person name="Xiong Q."/>
            <person name="Wan A.T.-Y."/>
            <person name="Liu X.-Y."/>
            <person name="Fung C.S.-H."/>
            <person name="Xiao X."/>
            <person name="Malainual N."/>
            <person name="Hou J."/>
            <person name="Wang L."/>
            <person name="Wang M."/>
            <person name="Yang K."/>
            <person name="Cui Y."/>
            <person name="Leung E."/>
            <person name="Nong W."/>
            <person name="Shin S.-K."/>
            <person name="Au S."/>
            <person name="Jeong K.Y."/>
            <person name="Chew F.T."/>
            <person name="Hui J."/>
            <person name="Leung T.F."/>
            <person name="Tungtrongchitr A."/>
            <person name="Zhong N."/>
            <person name="Liu Z."/>
            <person name="Tsui S."/>
        </authorList>
    </citation>
    <scope>NUCLEOTIDE SEQUENCE</scope>
    <source>
        <strain evidence="1">Derf</strain>
        <tissue evidence="1">Whole organism</tissue>
    </source>
</reference>
<dbReference type="Proteomes" id="UP000790347">
    <property type="component" value="Unassembled WGS sequence"/>
</dbReference>
<dbReference type="AlphaFoldDB" id="A0A922IEF7"/>
<evidence type="ECO:0000313" key="2">
    <source>
        <dbReference type="Proteomes" id="UP000790347"/>
    </source>
</evidence>
<accession>A0A922IEF7</accession>